<dbReference type="SUPFAM" id="SSF101898">
    <property type="entry name" value="NHL repeat"/>
    <property type="match status" value="1"/>
</dbReference>
<keyword evidence="2" id="KW-1185">Reference proteome</keyword>
<gene>
    <name evidence="1" type="ORF">E8A74_44050</name>
</gene>
<protein>
    <recommendedName>
        <fullName evidence="3">Beta-propeller repeat protein</fullName>
    </recommendedName>
</protein>
<dbReference type="AlphaFoldDB" id="A0A4U1IS87"/>
<organism evidence="1 2">
    <name type="scientific">Polyangium fumosum</name>
    <dbReference type="NCBI Taxonomy" id="889272"/>
    <lineage>
        <taxon>Bacteria</taxon>
        <taxon>Pseudomonadati</taxon>
        <taxon>Myxococcota</taxon>
        <taxon>Polyangia</taxon>
        <taxon>Polyangiales</taxon>
        <taxon>Polyangiaceae</taxon>
        <taxon>Polyangium</taxon>
    </lineage>
</organism>
<comment type="caution">
    <text evidence="1">The sequence shown here is derived from an EMBL/GenBank/DDBJ whole genome shotgun (WGS) entry which is preliminary data.</text>
</comment>
<evidence type="ECO:0008006" key="3">
    <source>
        <dbReference type="Google" id="ProtNLM"/>
    </source>
</evidence>
<dbReference type="OrthoDB" id="5522807at2"/>
<dbReference type="InterPro" id="IPR052918">
    <property type="entry name" value="Motility_Chemotaxis_Reg"/>
</dbReference>
<dbReference type="Gene3D" id="2.80.10.50">
    <property type="match status" value="1"/>
</dbReference>
<evidence type="ECO:0000313" key="2">
    <source>
        <dbReference type="Proteomes" id="UP000309215"/>
    </source>
</evidence>
<reference evidence="1 2" key="1">
    <citation type="submission" date="2019-04" db="EMBL/GenBank/DDBJ databases">
        <authorList>
            <person name="Li Y."/>
            <person name="Wang J."/>
        </authorList>
    </citation>
    <scope>NUCLEOTIDE SEQUENCE [LARGE SCALE GENOMIC DNA]</scope>
    <source>
        <strain evidence="1 2">DSM 14668</strain>
    </source>
</reference>
<dbReference type="PANTHER" id="PTHR35580:SF1">
    <property type="entry name" value="PHYTASE-LIKE DOMAIN-CONTAINING PROTEIN"/>
    <property type="match status" value="1"/>
</dbReference>
<name>A0A4U1IS87_9BACT</name>
<proteinExistence type="predicted"/>
<evidence type="ECO:0000313" key="1">
    <source>
        <dbReference type="EMBL" id="TKC97192.1"/>
    </source>
</evidence>
<sequence length="382" mass="39743">MGPDIFVAKLDAESKPLWTRQLHARNGDGNGVAFDREGNVIVTGYVFGGMICDDMPSGLPVNQDILVSKLDPDGNLLWTRVFPAPGDQAGVDVLTNSDGDIVVAGYMTAGDLTFDEIGTTLHTNGLISAVLMKLSPNGSVVWAKSFGGSQSAALAVDSGDNIVLTGDILGTTDFGGAPLTAGYDRDTFLAKFDDAGNHLWSQSFEGTASGTMHDVAVDSADNILLLAPFNWSVDMGGGPIVNPGSPDTALAKYDPSGHHLWSRGLVSVVQAASTQGMSIDVDGADNVIVGGSYVGTADLGGGPLVNTSALDIFLAKFDPSGGWLANQRFSTQAEDETAAIRMDHTGRVILTGRNASIDFGGAPKVHNTVPGQSDFFVAWLAP</sequence>
<dbReference type="Proteomes" id="UP000309215">
    <property type="component" value="Unassembled WGS sequence"/>
</dbReference>
<dbReference type="EMBL" id="SSMQ01000081">
    <property type="protein sequence ID" value="TKC97192.1"/>
    <property type="molecule type" value="Genomic_DNA"/>
</dbReference>
<dbReference type="PANTHER" id="PTHR35580">
    <property type="entry name" value="CELL SURFACE GLYCOPROTEIN (S-LAYER PROTEIN)-LIKE PROTEIN"/>
    <property type="match status" value="1"/>
</dbReference>
<accession>A0A4U1IS87</accession>